<keyword evidence="2" id="KW-1185">Reference proteome</keyword>
<dbReference type="EMBL" id="CP096246">
    <property type="protein sequence ID" value="WFG95538.1"/>
    <property type="molecule type" value="Genomic_DNA"/>
</dbReference>
<dbReference type="Proteomes" id="UP001214629">
    <property type="component" value="Chromosome"/>
</dbReference>
<dbReference type="AlphaFoldDB" id="A0AAX3SWJ5"/>
<name>A0AAX3SWJ5_SPICI</name>
<reference evidence="1 2" key="1">
    <citation type="submission" date="2022-04" db="EMBL/GenBank/DDBJ databases">
        <title>Whole genome of Spiroplasma citri.</title>
        <authorList>
            <person name="Khanchezar A."/>
            <person name="Izadpanah K."/>
            <person name="Taghavi M."/>
            <person name="Ghorbani A."/>
            <person name="Beven L."/>
        </authorList>
    </citation>
    <scope>NUCLEOTIDE SEQUENCE [LARGE SCALE GENOMIC DNA]</scope>
    <source>
        <strain evidence="1 2">D4</strain>
    </source>
</reference>
<protein>
    <recommendedName>
        <fullName evidence="3">Plectrovirus-related protein</fullName>
    </recommendedName>
</protein>
<sequence>MQYDNKYLKFVRDLKNDKVPSYIKQNWPSIVKKDITINELREMGMEHLLKNLGELEND</sequence>
<evidence type="ECO:0008006" key="3">
    <source>
        <dbReference type="Google" id="ProtNLM"/>
    </source>
</evidence>
<dbReference type="RefSeq" id="WP_277938089.1">
    <property type="nucleotide sequence ID" value="NZ_CP096246.1"/>
</dbReference>
<evidence type="ECO:0000313" key="2">
    <source>
        <dbReference type="Proteomes" id="UP001214629"/>
    </source>
</evidence>
<proteinExistence type="predicted"/>
<organism evidence="1 2">
    <name type="scientific">Spiroplasma citri</name>
    <dbReference type="NCBI Taxonomy" id="2133"/>
    <lineage>
        <taxon>Bacteria</taxon>
        <taxon>Bacillati</taxon>
        <taxon>Mycoplasmatota</taxon>
        <taxon>Mollicutes</taxon>
        <taxon>Entomoplasmatales</taxon>
        <taxon>Spiroplasmataceae</taxon>
        <taxon>Spiroplasma</taxon>
    </lineage>
</organism>
<evidence type="ECO:0000313" key="1">
    <source>
        <dbReference type="EMBL" id="WFG95538.1"/>
    </source>
</evidence>
<accession>A0AAX3SWJ5</accession>
<gene>
    <name evidence="1" type="ORF">M0C40_05425</name>
</gene>